<evidence type="ECO:0000313" key="8">
    <source>
        <dbReference type="EMBL" id="MBE7324380.1"/>
    </source>
</evidence>
<dbReference type="InterPro" id="IPR036366">
    <property type="entry name" value="PGBDSf"/>
</dbReference>
<dbReference type="InterPro" id="IPR002477">
    <property type="entry name" value="Peptidoglycan-bd-like"/>
</dbReference>
<gene>
    <name evidence="8" type="ORF">IEQ44_06915</name>
</gene>
<dbReference type="Pfam" id="PF03734">
    <property type="entry name" value="YkuD"/>
    <property type="match status" value="1"/>
</dbReference>
<dbReference type="SUPFAM" id="SSF47090">
    <property type="entry name" value="PGBD-like"/>
    <property type="match status" value="1"/>
</dbReference>
<evidence type="ECO:0000256" key="2">
    <source>
        <dbReference type="ARBA" id="ARBA00022679"/>
    </source>
</evidence>
<feature type="domain" description="L,D-TPase catalytic" evidence="7">
    <location>
        <begin position="85"/>
        <end position="197"/>
    </location>
</feature>
<reference evidence="8 9" key="1">
    <citation type="submission" date="2020-10" db="EMBL/GenBank/DDBJ databases">
        <title>Nocardioides sp. isolated from sludge.</title>
        <authorList>
            <person name="Zhang X."/>
        </authorList>
    </citation>
    <scope>NUCLEOTIDE SEQUENCE [LARGE SCALE GENOMIC DNA]</scope>
    <source>
        <strain evidence="8 9">Y6</strain>
    </source>
</reference>
<dbReference type="Pfam" id="PF01471">
    <property type="entry name" value="PG_binding_1"/>
    <property type="match status" value="1"/>
</dbReference>
<dbReference type="InterPro" id="IPR005490">
    <property type="entry name" value="LD_TPept_cat_dom"/>
</dbReference>
<feature type="active site" description="Proton donor/acceptor" evidence="6">
    <location>
        <position position="155"/>
    </location>
</feature>
<organism evidence="8 9">
    <name type="scientific">Nocardioides malaquae</name>
    <dbReference type="NCBI Taxonomy" id="2773426"/>
    <lineage>
        <taxon>Bacteria</taxon>
        <taxon>Bacillati</taxon>
        <taxon>Actinomycetota</taxon>
        <taxon>Actinomycetes</taxon>
        <taxon>Propionibacteriales</taxon>
        <taxon>Nocardioidaceae</taxon>
        <taxon>Nocardioides</taxon>
    </lineage>
</organism>
<comment type="pathway">
    <text evidence="1 6">Cell wall biogenesis; peptidoglycan biosynthesis.</text>
</comment>
<keyword evidence="2" id="KW-0808">Transferase</keyword>
<dbReference type="InterPro" id="IPR050979">
    <property type="entry name" value="LD-transpeptidase"/>
</dbReference>
<keyword evidence="9" id="KW-1185">Reference proteome</keyword>
<dbReference type="Gene3D" id="2.40.440.10">
    <property type="entry name" value="L,D-transpeptidase catalytic domain-like"/>
    <property type="match status" value="1"/>
</dbReference>
<dbReference type="InterPro" id="IPR038063">
    <property type="entry name" value="Transpep_catalytic_dom"/>
</dbReference>
<dbReference type="PANTHER" id="PTHR30582">
    <property type="entry name" value="L,D-TRANSPEPTIDASE"/>
    <property type="match status" value="1"/>
</dbReference>
<evidence type="ECO:0000256" key="5">
    <source>
        <dbReference type="ARBA" id="ARBA00023316"/>
    </source>
</evidence>
<keyword evidence="4 6" id="KW-0573">Peptidoglycan synthesis</keyword>
<dbReference type="CDD" id="cd16913">
    <property type="entry name" value="YkuD_like"/>
    <property type="match status" value="1"/>
</dbReference>
<dbReference type="Gene3D" id="1.10.101.10">
    <property type="entry name" value="PGBD-like superfamily/PGBD"/>
    <property type="match status" value="1"/>
</dbReference>
<dbReference type="EMBL" id="JADCSA010000005">
    <property type="protein sequence ID" value="MBE7324380.1"/>
    <property type="molecule type" value="Genomic_DNA"/>
</dbReference>
<dbReference type="PANTHER" id="PTHR30582:SF33">
    <property type="entry name" value="EXPORTED PROTEIN"/>
    <property type="match status" value="1"/>
</dbReference>
<proteinExistence type="predicted"/>
<evidence type="ECO:0000256" key="1">
    <source>
        <dbReference type="ARBA" id="ARBA00004752"/>
    </source>
</evidence>
<evidence type="ECO:0000259" key="7">
    <source>
        <dbReference type="PROSITE" id="PS52029"/>
    </source>
</evidence>
<keyword evidence="5 6" id="KW-0961">Cell wall biogenesis/degradation</keyword>
<accession>A0ABR9RSL9</accession>
<comment type="caution">
    <text evidence="8">The sequence shown here is derived from an EMBL/GenBank/DDBJ whole genome shotgun (WGS) entry which is preliminary data.</text>
</comment>
<sequence>MRSPKVRHLEARLTQVKHFRGRVGPRYDRRTVRAVRSFQKAVKIPVTGAVDARTLERLHAVTRRPTRSELRNWGFDLDSRCLKGRVMCIDKTTRSLKWVVRGKVGMRLDARFGDPHYPTREGLFRVFKKSRDHVSSIYHTPMPFAMFFSGGQAVHYSPDFKANGYNGTSHGCVNIRNRKAIEKLFDRVVLGDKVVVFRS</sequence>
<name>A0ABR9RSL9_9ACTN</name>
<dbReference type="PROSITE" id="PS52029">
    <property type="entry name" value="LD_TPASE"/>
    <property type="match status" value="1"/>
</dbReference>
<feature type="active site" description="Nucleophile" evidence="6">
    <location>
        <position position="172"/>
    </location>
</feature>
<dbReference type="InterPro" id="IPR036365">
    <property type="entry name" value="PGBD-like_sf"/>
</dbReference>
<evidence type="ECO:0000313" key="9">
    <source>
        <dbReference type="Proteomes" id="UP000756387"/>
    </source>
</evidence>
<evidence type="ECO:0000256" key="3">
    <source>
        <dbReference type="ARBA" id="ARBA00022960"/>
    </source>
</evidence>
<evidence type="ECO:0000256" key="6">
    <source>
        <dbReference type="PROSITE-ProRule" id="PRU01373"/>
    </source>
</evidence>
<dbReference type="SUPFAM" id="SSF141523">
    <property type="entry name" value="L,D-transpeptidase catalytic domain-like"/>
    <property type="match status" value="1"/>
</dbReference>
<protein>
    <submittedName>
        <fullName evidence="8">Murein L,D-transpeptidase</fullName>
    </submittedName>
</protein>
<dbReference type="Proteomes" id="UP000756387">
    <property type="component" value="Unassembled WGS sequence"/>
</dbReference>
<evidence type="ECO:0000256" key="4">
    <source>
        <dbReference type="ARBA" id="ARBA00022984"/>
    </source>
</evidence>
<keyword evidence="3 6" id="KW-0133">Cell shape</keyword>